<evidence type="ECO:0000313" key="2">
    <source>
        <dbReference type="Proteomes" id="UP001285636"/>
    </source>
</evidence>
<comment type="caution">
    <text evidence="1">The sequence shown here is derived from an EMBL/GenBank/DDBJ whole genome shotgun (WGS) entry which is preliminary data.</text>
</comment>
<dbReference type="EMBL" id="JAWJAY010001551">
    <property type="protein sequence ID" value="MDV2888495.1"/>
    <property type="molecule type" value="Genomic_DNA"/>
</dbReference>
<feature type="non-terminal residue" evidence="1">
    <location>
        <position position="1"/>
    </location>
</feature>
<proteinExistence type="predicted"/>
<gene>
    <name evidence="1" type="ORF">RYX45_25370</name>
</gene>
<evidence type="ECO:0000313" key="1">
    <source>
        <dbReference type="EMBL" id="MDV2888495.1"/>
    </source>
</evidence>
<sequence length="65" mass="7417">FFDKLLRDHIITILKNEQKERADFLETIETVRNQINNTLKISGNDDVVQSPIIDAANYSLEGNGK</sequence>
<organism evidence="1 2">
    <name type="scientific">Alkalihalophilus pseudofirmus</name>
    <name type="common">Bacillus pseudofirmus</name>
    <dbReference type="NCBI Taxonomy" id="79885"/>
    <lineage>
        <taxon>Bacteria</taxon>
        <taxon>Bacillati</taxon>
        <taxon>Bacillota</taxon>
        <taxon>Bacilli</taxon>
        <taxon>Bacillales</taxon>
        <taxon>Bacillaceae</taxon>
        <taxon>Alkalihalophilus</taxon>
    </lineage>
</organism>
<dbReference type="AlphaFoldDB" id="A0AAJ2U674"/>
<dbReference type="Proteomes" id="UP001285636">
    <property type="component" value="Unassembled WGS sequence"/>
</dbReference>
<name>A0AAJ2U674_ALKPS</name>
<reference evidence="1" key="1">
    <citation type="submission" date="2023-10" db="EMBL/GenBank/DDBJ databases">
        <title>Screening of Alkalihalophilus pseudofirmusBZ-TG-HK211 and Its Alleviation of Salt Stress on Rapeseed Growth.</title>
        <authorList>
            <person name="Zhao B."/>
            <person name="Guo T."/>
        </authorList>
    </citation>
    <scope>NUCLEOTIDE SEQUENCE</scope>
    <source>
        <strain evidence="1">BZ-TG-HK211</strain>
    </source>
</reference>
<protein>
    <submittedName>
        <fullName evidence="1">Uncharacterized protein</fullName>
    </submittedName>
</protein>
<dbReference type="RefSeq" id="WP_323468388.1">
    <property type="nucleotide sequence ID" value="NZ_JAWJAY010001551.1"/>
</dbReference>
<accession>A0AAJ2U674</accession>